<evidence type="ECO:0000256" key="4">
    <source>
        <dbReference type="HAMAP-Rule" id="MF_01363"/>
    </source>
</evidence>
<evidence type="ECO:0000256" key="2">
    <source>
        <dbReference type="ARBA" id="ARBA00022980"/>
    </source>
</evidence>
<keyword evidence="4 5" id="KW-0699">rRNA-binding</keyword>
<protein>
    <recommendedName>
        <fullName evidence="4">Large ribosomal subunit protein bL21</fullName>
    </recommendedName>
</protein>
<dbReference type="SUPFAM" id="SSF141091">
    <property type="entry name" value="L21p-like"/>
    <property type="match status" value="1"/>
</dbReference>
<reference evidence="7" key="1">
    <citation type="submission" date="2017-09" db="EMBL/GenBank/DDBJ databases">
        <title>Depth-based differentiation of microbial function through sediment-hosted aquifers and enrichment of novel symbionts in the deep terrestrial subsurface.</title>
        <authorList>
            <person name="Probst A.J."/>
            <person name="Ladd B."/>
            <person name="Jarett J.K."/>
            <person name="Geller-Mcgrath D.E."/>
            <person name="Sieber C.M.K."/>
            <person name="Emerson J.B."/>
            <person name="Anantharaman K."/>
            <person name="Thomas B.C."/>
            <person name="Malmstrom R."/>
            <person name="Stieglmeier M."/>
            <person name="Klingl A."/>
            <person name="Woyke T."/>
            <person name="Ryan C.M."/>
            <person name="Banfield J.F."/>
        </authorList>
    </citation>
    <scope>NUCLEOTIDE SEQUENCE [LARGE SCALE GENOMIC DNA]</scope>
</reference>
<evidence type="ECO:0000256" key="3">
    <source>
        <dbReference type="ARBA" id="ARBA00023274"/>
    </source>
</evidence>
<dbReference type="HAMAP" id="MF_01363">
    <property type="entry name" value="Ribosomal_bL21"/>
    <property type="match status" value="1"/>
</dbReference>
<dbReference type="GO" id="GO:0006412">
    <property type="term" value="P:translation"/>
    <property type="evidence" value="ECO:0007669"/>
    <property type="project" value="UniProtKB-UniRule"/>
</dbReference>
<gene>
    <name evidence="4 6" type="primary">rplU</name>
    <name evidence="6" type="ORF">CO137_03745</name>
</gene>
<proteinExistence type="inferred from homology"/>
<keyword evidence="4 5" id="KW-0694">RNA-binding</keyword>
<dbReference type="GO" id="GO:0005737">
    <property type="term" value="C:cytoplasm"/>
    <property type="evidence" value="ECO:0007669"/>
    <property type="project" value="UniProtKB-ARBA"/>
</dbReference>
<comment type="function">
    <text evidence="4 5">This protein binds to 23S rRNA in the presence of protein L20.</text>
</comment>
<evidence type="ECO:0000256" key="1">
    <source>
        <dbReference type="ARBA" id="ARBA00008563"/>
    </source>
</evidence>
<organism evidence="6 7">
    <name type="scientific">Candidatus Magasanikbacteria bacterium CG_4_9_14_3_um_filter_32_9</name>
    <dbReference type="NCBI Taxonomy" id="1974644"/>
    <lineage>
        <taxon>Bacteria</taxon>
        <taxon>Candidatus Magasanikiibacteriota</taxon>
    </lineage>
</organism>
<dbReference type="Proteomes" id="UP000230843">
    <property type="component" value="Unassembled WGS sequence"/>
</dbReference>
<dbReference type="PANTHER" id="PTHR21349">
    <property type="entry name" value="50S RIBOSOMAL PROTEIN L21"/>
    <property type="match status" value="1"/>
</dbReference>
<name>A0A2M7Z618_9BACT</name>
<evidence type="ECO:0000313" key="6">
    <source>
        <dbReference type="EMBL" id="PJA89535.1"/>
    </source>
</evidence>
<dbReference type="GO" id="GO:0019843">
    <property type="term" value="F:rRNA binding"/>
    <property type="evidence" value="ECO:0007669"/>
    <property type="project" value="UniProtKB-UniRule"/>
</dbReference>
<dbReference type="NCBIfam" id="TIGR00061">
    <property type="entry name" value="L21"/>
    <property type="match status" value="1"/>
</dbReference>
<dbReference type="GO" id="GO:1990904">
    <property type="term" value="C:ribonucleoprotein complex"/>
    <property type="evidence" value="ECO:0007669"/>
    <property type="project" value="UniProtKB-KW"/>
</dbReference>
<keyword evidence="3 4" id="KW-0687">Ribonucleoprotein</keyword>
<dbReference type="EMBL" id="PFVJ01000080">
    <property type="protein sequence ID" value="PJA89535.1"/>
    <property type="molecule type" value="Genomic_DNA"/>
</dbReference>
<comment type="similarity">
    <text evidence="1 4 5">Belongs to the bacterial ribosomal protein bL21 family.</text>
</comment>
<comment type="subunit">
    <text evidence="4">Part of the 50S ribosomal subunit. Contacts protein L20.</text>
</comment>
<accession>A0A2M7Z618</accession>
<sequence>MIAVIATGGKQYLVKVGTVLKVEKLEKNEGEEVVFDNVFLLADEDGENVKVGAPVLEGAIVKAVVEENGRSKKVRVVKYKRKIRYKKVFGHRQHFTKVKITEVV</sequence>
<dbReference type="GO" id="GO:0003735">
    <property type="term" value="F:structural constituent of ribosome"/>
    <property type="evidence" value="ECO:0007669"/>
    <property type="project" value="InterPro"/>
</dbReference>
<evidence type="ECO:0000313" key="7">
    <source>
        <dbReference type="Proteomes" id="UP000230843"/>
    </source>
</evidence>
<keyword evidence="2 4" id="KW-0689">Ribosomal protein</keyword>
<comment type="caution">
    <text evidence="6">The sequence shown here is derived from an EMBL/GenBank/DDBJ whole genome shotgun (WGS) entry which is preliminary data.</text>
</comment>
<dbReference type="InterPro" id="IPR036164">
    <property type="entry name" value="bL21-like_sf"/>
</dbReference>
<evidence type="ECO:0000256" key="5">
    <source>
        <dbReference type="RuleBase" id="RU000562"/>
    </source>
</evidence>
<dbReference type="InterPro" id="IPR001787">
    <property type="entry name" value="Ribosomal_bL21"/>
</dbReference>
<dbReference type="PANTHER" id="PTHR21349:SF0">
    <property type="entry name" value="LARGE RIBOSOMAL SUBUNIT PROTEIN BL21M"/>
    <property type="match status" value="1"/>
</dbReference>
<dbReference type="Pfam" id="PF00829">
    <property type="entry name" value="Ribosomal_L21p"/>
    <property type="match status" value="1"/>
</dbReference>
<dbReference type="AlphaFoldDB" id="A0A2M7Z618"/>
<dbReference type="GO" id="GO:0005840">
    <property type="term" value="C:ribosome"/>
    <property type="evidence" value="ECO:0007669"/>
    <property type="project" value="UniProtKB-KW"/>
</dbReference>
<dbReference type="InterPro" id="IPR028909">
    <property type="entry name" value="bL21-like"/>
</dbReference>